<dbReference type="Proteomes" id="UP001314635">
    <property type="component" value="Unassembled WGS sequence"/>
</dbReference>
<feature type="signal peptide" evidence="1">
    <location>
        <begin position="1"/>
        <end position="19"/>
    </location>
</feature>
<evidence type="ECO:0000259" key="2">
    <source>
        <dbReference type="Pfam" id="PF07589"/>
    </source>
</evidence>
<keyword evidence="1" id="KW-0732">Signal</keyword>
<dbReference type="Pfam" id="PF07589">
    <property type="entry name" value="PEP-CTERM"/>
    <property type="match status" value="1"/>
</dbReference>
<reference evidence="4" key="1">
    <citation type="journal article" date="2021" name="ISME J.">
        <title>Evolutionary origin and ecological implication of a unique nif island in free-living Bradyrhizobium lineages.</title>
        <authorList>
            <person name="Tao J."/>
        </authorList>
    </citation>
    <scope>NUCLEOTIDE SEQUENCE [LARGE SCALE GENOMIC DNA]</scope>
    <source>
        <strain evidence="4">SZCCT0094</strain>
    </source>
</reference>
<dbReference type="NCBIfam" id="TIGR02595">
    <property type="entry name" value="PEP_CTERM"/>
    <property type="match status" value="1"/>
</dbReference>
<protein>
    <submittedName>
        <fullName evidence="3">PEP-CTERM sorting domain-containing protein</fullName>
    </submittedName>
</protein>
<dbReference type="EMBL" id="JAFCLK010000011">
    <property type="protein sequence ID" value="MBR1136884.1"/>
    <property type="molecule type" value="Genomic_DNA"/>
</dbReference>
<evidence type="ECO:0000256" key="1">
    <source>
        <dbReference type="SAM" id="SignalP"/>
    </source>
</evidence>
<feature type="domain" description="Ice-binding protein C-terminal" evidence="2">
    <location>
        <begin position="161"/>
        <end position="184"/>
    </location>
</feature>
<dbReference type="NCBIfam" id="NF035944">
    <property type="entry name" value="PEPxxWA-CTERM"/>
    <property type="match status" value="1"/>
</dbReference>
<keyword evidence="4" id="KW-1185">Reference proteome</keyword>
<accession>A0ABS5G748</accession>
<evidence type="ECO:0000313" key="3">
    <source>
        <dbReference type="EMBL" id="MBR1136884.1"/>
    </source>
</evidence>
<name>A0ABS5G748_9BRAD</name>
<dbReference type="RefSeq" id="WP_172237027.1">
    <property type="nucleotide sequence ID" value="NZ_JABFDP010000014.1"/>
</dbReference>
<evidence type="ECO:0000313" key="4">
    <source>
        <dbReference type="Proteomes" id="UP001314635"/>
    </source>
</evidence>
<organism evidence="3 4">
    <name type="scientific">Bradyrhizobium denitrificans</name>
    <dbReference type="NCBI Taxonomy" id="2734912"/>
    <lineage>
        <taxon>Bacteria</taxon>
        <taxon>Pseudomonadati</taxon>
        <taxon>Pseudomonadota</taxon>
        <taxon>Alphaproteobacteria</taxon>
        <taxon>Hyphomicrobiales</taxon>
        <taxon>Nitrobacteraceae</taxon>
        <taxon>Bradyrhizobium</taxon>
    </lineage>
</organism>
<gene>
    <name evidence="3" type="ORF">JQ619_13990</name>
</gene>
<sequence length="190" mass="20391">MFRFAVAIAAIFFSYQAHANVVLGLPTNGSVQIVGPFTTDPLWGPNPIYIQLFFSGGPDGPTPDNAWVGWRTFSNISTSQSSLTLVNCGSSFGGPCLSPWESNHGYLPVYAATNTLTTHSSVGLSLQEDRATYSVTYWGVPYSFSLAAELPDGFSVLAPGVPEPSTWAMMIIGLASICLLSRRRPQHLGI</sequence>
<feature type="chain" id="PRO_5045920180" evidence="1">
    <location>
        <begin position="20"/>
        <end position="190"/>
    </location>
</feature>
<comment type="caution">
    <text evidence="3">The sequence shown here is derived from an EMBL/GenBank/DDBJ whole genome shotgun (WGS) entry which is preliminary data.</text>
</comment>
<proteinExistence type="predicted"/>
<dbReference type="InterPro" id="IPR013424">
    <property type="entry name" value="Ice-binding_C"/>
</dbReference>